<dbReference type="InterPro" id="IPR036291">
    <property type="entry name" value="NAD(P)-bd_dom_sf"/>
</dbReference>
<dbReference type="GO" id="GO:0016491">
    <property type="term" value="F:oxidoreductase activity"/>
    <property type="evidence" value="ECO:0007669"/>
    <property type="project" value="TreeGrafter"/>
</dbReference>
<dbReference type="EMBL" id="CAJNOQ010001699">
    <property type="protein sequence ID" value="CAF0913048.1"/>
    <property type="molecule type" value="Genomic_DNA"/>
</dbReference>
<dbReference type="Gene3D" id="3.40.50.720">
    <property type="entry name" value="NAD(P)-binding Rossmann-like Domain"/>
    <property type="match status" value="1"/>
</dbReference>
<reference evidence="2" key="1">
    <citation type="submission" date="2021-02" db="EMBL/GenBank/DDBJ databases">
        <authorList>
            <person name="Nowell W R."/>
        </authorList>
    </citation>
    <scope>NUCLEOTIDE SEQUENCE</scope>
</reference>
<dbReference type="Proteomes" id="UP000681722">
    <property type="component" value="Unassembled WGS sequence"/>
</dbReference>
<dbReference type="InterPro" id="IPR051468">
    <property type="entry name" value="Fungal_SecMetab_SDRs"/>
</dbReference>
<dbReference type="PANTHER" id="PTHR43544">
    <property type="entry name" value="SHORT-CHAIN DEHYDROGENASE/REDUCTASE"/>
    <property type="match status" value="1"/>
</dbReference>
<dbReference type="EMBL" id="CAJNOK010000490">
    <property type="protein sequence ID" value="CAF0757063.1"/>
    <property type="molecule type" value="Genomic_DNA"/>
</dbReference>
<dbReference type="OrthoDB" id="5296at2759"/>
<dbReference type="CDD" id="cd05325">
    <property type="entry name" value="carb_red_sniffer_like_SDR_c"/>
    <property type="match status" value="1"/>
</dbReference>
<evidence type="ECO:0000313" key="5">
    <source>
        <dbReference type="Proteomes" id="UP000663829"/>
    </source>
</evidence>
<evidence type="ECO:0000313" key="4">
    <source>
        <dbReference type="EMBL" id="CAF3693740.1"/>
    </source>
</evidence>
<evidence type="ECO:0000313" key="2">
    <source>
        <dbReference type="EMBL" id="CAF0913048.1"/>
    </source>
</evidence>
<accession>A0A814ACH1</accession>
<dbReference type="SUPFAM" id="SSF51735">
    <property type="entry name" value="NAD(P)-binding Rossmann-fold domains"/>
    <property type="match status" value="1"/>
</dbReference>
<dbReference type="EMBL" id="CAJOBA010000490">
    <property type="protein sequence ID" value="CAF3536409.1"/>
    <property type="molecule type" value="Genomic_DNA"/>
</dbReference>
<proteinExistence type="predicted"/>
<name>A0A814ACH1_9BILA</name>
<protein>
    <submittedName>
        <fullName evidence="2">Uncharacterized protein</fullName>
    </submittedName>
</protein>
<organism evidence="2 5">
    <name type="scientific">Didymodactylos carnosus</name>
    <dbReference type="NCBI Taxonomy" id="1234261"/>
    <lineage>
        <taxon>Eukaryota</taxon>
        <taxon>Metazoa</taxon>
        <taxon>Spiralia</taxon>
        <taxon>Gnathifera</taxon>
        <taxon>Rotifera</taxon>
        <taxon>Eurotatoria</taxon>
        <taxon>Bdelloidea</taxon>
        <taxon>Philodinida</taxon>
        <taxon>Philodinidae</taxon>
        <taxon>Didymodactylos</taxon>
    </lineage>
</organism>
<dbReference type="GO" id="GO:0005737">
    <property type="term" value="C:cytoplasm"/>
    <property type="evidence" value="ECO:0007669"/>
    <property type="project" value="TreeGrafter"/>
</dbReference>
<keyword evidence="5" id="KW-1185">Reference proteome</keyword>
<dbReference type="EMBL" id="CAJOBC010001699">
    <property type="protein sequence ID" value="CAF3693740.1"/>
    <property type="molecule type" value="Genomic_DNA"/>
</dbReference>
<evidence type="ECO:0000313" key="3">
    <source>
        <dbReference type="EMBL" id="CAF3536409.1"/>
    </source>
</evidence>
<evidence type="ECO:0000313" key="1">
    <source>
        <dbReference type="EMBL" id="CAF0757063.1"/>
    </source>
</evidence>
<dbReference type="Proteomes" id="UP000677228">
    <property type="component" value="Unassembled WGS sequence"/>
</dbReference>
<dbReference type="PRINTS" id="PR00081">
    <property type="entry name" value="GDHRDH"/>
</dbReference>
<dbReference type="Proteomes" id="UP000663829">
    <property type="component" value="Unassembled WGS sequence"/>
</dbReference>
<comment type="caution">
    <text evidence="2">The sequence shown here is derived from an EMBL/GenBank/DDBJ whole genome shotgun (WGS) entry which is preliminary data.</text>
</comment>
<dbReference type="Proteomes" id="UP000682733">
    <property type="component" value="Unassembled WGS sequence"/>
</dbReference>
<gene>
    <name evidence="2" type="ORF">GPM918_LOCUS9249</name>
    <name evidence="1" type="ORF">OVA965_LOCUS2342</name>
    <name evidence="4" type="ORF">SRO942_LOCUS9250</name>
    <name evidence="3" type="ORF">TMI583_LOCUS2342</name>
</gene>
<dbReference type="Pfam" id="PF00106">
    <property type="entry name" value="adh_short"/>
    <property type="match status" value="1"/>
</dbReference>
<dbReference type="InterPro" id="IPR002347">
    <property type="entry name" value="SDR_fam"/>
</dbReference>
<dbReference type="AlphaFoldDB" id="A0A814ACH1"/>
<sequence>MPKATVLVQGASRGIGLEFVRALLKREKPTHVIATCRNIRMAERLTNLQKDHQPDDSLHRLDVIQLDVRHHDEFDNFSNSVETCLNDLKHDRGLDMLINCGHIYHPSNRVETNLNDVLGIDLNDVYQVNVVGPLLITKILMKYLKKGCSRFGNTSNGSYASIILNISAELASIKNNQVGGWYAYRLSKCALNMATKNLAIEFGDRSQGVSHLDKSDKPLLCVAMHPGIVNSEMIHAYKELLPNAHFETKENAVKKMLKTIDRLSLKDNGKYLDFDGNETNY</sequence>
<dbReference type="PANTHER" id="PTHR43544:SF12">
    <property type="entry name" value="NAD(P)-BINDING ROSSMANN-FOLD SUPERFAMILY PROTEIN"/>
    <property type="match status" value="1"/>
</dbReference>